<dbReference type="GeneID" id="19162761"/>
<sequence length="92" mass="10414">DLELGADHLALFHHQQASSLTPLLHEPVEQQKIGIVDVCDWDHISVNIIGSIWMRVHQFDTRLRQLVRTHRDSGRGRLSLHVESAGGVPRPL</sequence>
<dbReference type="Proteomes" id="UP000019484">
    <property type="component" value="Unassembled WGS sequence"/>
</dbReference>
<evidence type="ECO:0000313" key="2">
    <source>
        <dbReference type="Proteomes" id="UP000019484"/>
    </source>
</evidence>
<reference evidence="1 2" key="1">
    <citation type="submission" date="2013-03" db="EMBL/GenBank/DDBJ databases">
        <title>The Genome Sequence of Capronia coronata CBS 617.96.</title>
        <authorList>
            <consortium name="The Broad Institute Genomics Platform"/>
            <person name="Cuomo C."/>
            <person name="de Hoog S."/>
            <person name="Gorbushina A."/>
            <person name="Walker B."/>
            <person name="Young S.K."/>
            <person name="Zeng Q."/>
            <person name="Gargeya S."/>
            <person name="Fitzgerald M."/>
            <person name="Haas B."/>
            <person name="Abouelleil A."/>
            <person name="Allen A.W."/>
            <person name="Alvarado L."/>
            <person name="Arachchi H.M."/>
            <person name="Berlin A.M."/>
            <person name="Chapman S.B."/>
            <person name="Gainer-Dewar J."/>
            <person name="Goldberg J."/>
            <person name="Griggs A."/>
            <person name="Gujja S."/>
            <person name="Hansen M."/>
            <person name="Howarth C."/>
            <person name="Imamovic A."/>
            <person name="Ireland A."/>
            <person name="Larimer J."/>
            <person name="McCowan C."/>
            <person name="Murphy C."/>
            <person name="Pearson M."/>
            <person name="Poon T.W."/>
            <person name="Priest M."/>
            <person name="Roberts A."/>
            <person name="Saif S."/>
            <person name="Shea T."/>
            <person name="Sisk P."/>
            <person name="Sykes S."/>
            <person name="Wortman J."/>
            <person name="Nusbaum C."/>
            <person name="Birren B."/>
        </authorList>
    </citation>
    <scope>NUCLEOTIDE SEQUENCE [LARGE SCALE GENOMIC DNA]</scope>
    <source>
        <strain evidence="1 2">CBS 617.96</strain>
    </source>
</reference>
<organism evidence="1 2">
    <name type="scientific">Capronia coronata CBS 617.96</name>
    <dbReference type="NCBI Taxonomy" id="1182541"/>
    <lineage>
        <taxon>Eukaryota</taxon>
        <taxon>Fungi</taxon>
        <taxon>Dikarya</taxon>
        <taxon>Ascomycota</taxon>
        <taxon>Pezizomycotina</taxon>
        <taxon>Eurotiomycetes</taxon>
        <taxon>Chaetothyriomycetidae</taxon>
        <taxon>Chaetothyriales</taxon>
        <taxon>Herpotrichiellaceae</taxon>
        <taxon>Capronia</taxon>
    </lineage>
</organism>
<comment type="caution">
    <text evidence="1">The sequence shown here is derived from an EMBL/GenBank/DDBJ whole genome shotgun (WGS) entry which is preliminary data.</text>
</comment>
<evidence type="ECO:0000313" key="1">
    <source>
        <dbReference type="EMBL" id="EXJ81841.1"/>
    </source>
</evidence>
<name>W9XY36_9EURO</name>
<dbReference type="RefSeq" id="XP_007726962.1">
    <property type="nucleotide sequence ID" value="XM_007728772.1"/>
</dbReference>
<gene>
    <name evidence="1" type="ORF">A1O1_07906</name>
</gene>
<accession>W9XY36</accession>
<dbReference type="EMBL" id="AMWN01000007">
    <property type="protein sequence ID" value="EXJ81841.1"/>
    <property type="molecule type" value="Genomic_DNA"/>
</dbReference>
<dbReference type="AlphaFoldDB" id="W9XY36"/>
<protein>
    <submittedName>
        <fullName evidence="1">Uncharacterized protein</fullName>
    </submittedName>
</protein>
<feature type="non-terminal residue" evidence="1">
    <location>
        <position position="1"/>
    </location>
</feature>
<dbReference type="HOGENOM" id="CLU_2418952_0_0_1"/>
<proteinExistence type="predicted"/>
<keyword evidence="2" id="KW-1185">Reference proteome</keyword>